<organism evidence="8 9">
    <name type="scientific">Streptomyces gilvosporeus</name>
    <dbReference type="NCBI Taxonomy" id="553510"/>
    <lineage>
        <taxon>Bacteria</taxon>
        <taxon>Bacillati</taxon>
        <taxon>Actinomycetota</taxon>
        <taxon>Actinomycetes</taxon>
        <taxon>Kitasatosporales</taxon>
        <taxon>Streptomycetaceae</taxon>
        <taxon>Streptomyces</taxon>
    </lineage>
</organism>
<keyword evidence="4 6" id="KW-1133">Transmembrane helix</keyword>
<dbReference type="GO" id="GO:0005886">
    <property type="term" value="C:plasma membrane"/>
    <property type="evidence" value="ECO:0007669"/>
    <property type="project" value="TreeGrafter"/>
</dbReference>
<keyword evidence="5 6" id="KW-0472">Membrane</keyword>
<dbReference type="InterPro" id="IPR051401">
    <property type="entry name" value="GtrA_CellWall_Glycosyl"/>
</dbReference>
<reference evidence="8 9" key="1">
    <citation type="submission" date="2017-04" db="EMBL/GenBank/DDBJ databases">
        <title>Complete Genome Sequence of Streptomyces gilvosporeus F607, a Capable Producer of Natamycin.</title>
        <authorList>
            <person name="Zong G."/>
            <person name="Zhong C."/>
            <person name="Fu J."/>
            <person name="Qin R."/>
            <person name="Cao G."/>
        </authorList>
    </citation>
    <scope>NUCLEOTIDE SEQUENCE [LARGE SCALE GENOMIC DNA]</scope>
    <source>
        <strain evidence="8 9">F607</strain>
    </source>
</reference>
<dbReference type="InterPro" id="IPR007267">
    <property type="entry name" value="GtrA_DPMS_TM"/>
</dbReference>
<evidence type="ECO:0000256" key="4">
    <source>
        <dbReference type="ARBA" id="ARBA00022989"/>
    </source>
</evidence>
<feature type="domain" description="GtrA/DPMS transmembrane" evidence="7">
    <location>
        <begin position="13"/>
        <end position="124"/>
    </location>
</feature>
<evidence type="ECO:0000256" key="1">
    <source>
        <dbReference type="ARBA" id="ARBA00004141"/>
    </source>
</evidence>
<dbReference type="EMBL" id="CP020569">
    <property type="protein sequence ID" value="ARF59196.1"/>
    <property type="molecule type" value="Genomic_DNA"/>
</dbReference>
<feature type="transmembrane region" description="Helical" evidence="6">
    <location>
        <begin position="38"/>
        <end position="60"/>
    </location>
</feature>
<gene>
    <name evidence="8" type="ORF">B1H19_02510</name>
</gene>
<dbReference type="PANTHER" id="PTHR38459">
    <property type="entry name" value="PROPHAGE BACTOPRENOL-LINKED GLUCOSE TRANSLOCASE HOMOLOG"/>
    <property type="match status" value="1"/>
</dbReference>
<dbReference type="KEGG" id="sgv:B1H19_02510"/>
<accession>A0A1V0U1Z1</accession>
<evidence type="ECO:0000259" key="7">
    <source>
        <dbReference type="Pfam" id="PF04138"/>
    </source>
</evidence>
<name>A0A1V0U1Z1_9ACTN</name>
<dbReference type="AlphaFoldDB" id="A0A1V0U1Z1"/>
<feature type="transmembrane region" description="Helical" evidence="6">
    <location>
        <begin position="12"/>
        <end position="32"/>
    </location>
</feature>
<dbReference type="GO" id="GO:0016740">
    <property type="term" value="F:transferase activity"/>
    <property type="evidence" value="ECO:0007669"/>
    <property type="project" value="UniProtKB-KW"/>
</dbReference>
<sequence>MPSRAHQLLQVMRFAMVGAVSTVTFYSSYLALHPWLPYVLAYTAAFTLSMVGSFFLNTYFTYRTRPTWRKFLTFPLTNLTSFVLTGTGTGTILLVHWLHVSSRVAPLPAAVAAIPLTFLVSRRILLPGHERPASDQSDRRSL</sequence>
<keyword evidence="8" id="KW-0808">Transferase</keyword>
<keyword evidence="3 6" id="KW-0812">Transmembrane</keyword>
<feature type="transmembrane region" description="Helical" evidence="6">
    <location>
        <begin position="104"/>
        <end position="121"/>
    </location>
</feature>
<comment type="subcellular location">
    <subcellularLocation>
        <location evidence="1">Membrane</location>
        <topology evidence="1">Multi-pass membrane protein</topology>
    </subcellularLocation>
</comment>
<dbReference type="Proteomes" id="UP000192726">
    <property type="component" value="Chromosome"/>
</dbReference>
<protein>
    <submittedName>
        <fullName evidence="8">Sugar transferase</fullName>
    </submittedName>
</protein>
<evidence type="ECO:0000313" key="8">
    <source>
        <dbReference type="EMBL" id="ARF59196.1"/>
    </source>
</evidence>
<evidence type="ECO:0000256" key="3">
    <source>
        <dbReference type="ARBA" id="ARBA00022692"/>
    </source>
</evidence>
<evidence type="ECO:0000313" key="9">
    <source>
        <dbReference type="Proteomes" id="UP000192726"/>
    </source>
</evidence>
<dbReference type="STRING" id="553510.B1H19_02510"/>
<comment type="similarity">
    <text evidence="2">Belongs to the GtrA family.</text>
</comment>
<evidence type="ECO:0000256" key="5">
    <source>
        <dbReference type="ARBA" id="ARBA00023136"/>
    </source>
</evidence>
<dbReference type="GO" id="GO:0000271">
    <property type="term" value="P:polysaccharide biosynthetic process"/>
    <property type="evidence" value="ECO:0007669"/>
    <property type="project" value="InterPro"/>
</dbReference>
<dbReference type="OrthoDB" id="2666802at2"/>
<dbReference type="Pfam" id="PF04138">
    <property type="entry name" value="GtrA_DPMS_TM"/>
    <property type="match status" value="1"/>
</dbReference>
<evidence type="ECO:0000256" key="2">
    <source>
        <dbReference type="ARBA" id="ARBA00009399"/>
    </source>
</evidence>
<feature type="transmembrane region" description="Helical" evidence="6">
    <location>
        <begin position="72"/>
        <end position="98"/>
    </location>
</feature>
<keyword evidence="9" id="KW-1185">Reference proteome</keyword>
<dbReference type="PANTHER" id="PTHR38459:SF1">
    <property type="entry name" value="PROPHAGE BACTOPRENOL-LINKED GLUCOSE TRANSLOCASE HOMOLOG"/>
    <property type="match status" value="1"/>
</dbReference>
<proteinExistence type="inferred from homology"/>
<evidence type="ECO:0000256" key="6">
    <source>
        <dbReference type="SAM" id="Phobius"/>
    </source>
</evidence>